<dbReference type="OrthoDB" id="9764669at2"/>
<dbReference type="PANTHER" id="PTHR30069:SF29">
    <property type="entry name" value="HEMOGLOBIN AND HEMOGLOBIN-HAPTOGLOBIN-BINDING PROTEIN 1-RELATED"/>
    <property type="match status" value="1"/>
</dbReference>
<keyword evidence="3 11" id="KW-0813">Transport</keyword>
<protein>
    <submittedName>
        <fullName evidence="16">TonB-dependent hemoglobin/transferrin/lactoferrin family receptor</fullName>
    </submittedName>
</protein>
<evidence type="ECO:0000313" key="16">
    <source>
        <dbReference type="EMBL" id="QEI06877.1"/>
    </source>
</evidence>
<dbReference type="SUPFAM" id="SSF56935">
    <property type="entry name" value="Porins"/>
    <property type="match status" value="1"/>
</dbReference>
<comment type="similarity">
    <text evidence="2 11 12">Belongs to the TonB-dependent receptor family.</text>
</comment>
<evidence type="ECO:0000256" key="10">
    <source>
        <dbReference type="ARBA" id="ARBA00023237"/>
    </source>
</evidence>
<keyword evidence="10 11" id="KW-0998">Cell outer membrane</keyword>
<feature type="domain" description="TonB-dependent receptor-like beta-barrel" evidence="14">
    <location>
        <begin position="281"/>
        <end position="714"/>
    </location>
</feature>
<dbReference type="EMBL" id="CP043046">
    <property type="protein sequence ID" value="QEI06877.1"/>
    <property type="molecule type" value="Genomic_DNA"/>
</dbReference>
<evidence type="ECO:0000256" key="1">
    <source>
        <dbReference type="ARBA" id="ARBA00004571"/>
    </source>
</evidence>
<evidence type="ECO:0000256" key="4">
    <source>
        <dbReference type="ARBA" id="ARBA00022452"/>
    </source>
</evidence>
<dbReference type="PROSITE" id="PS52016">
    <property type="entry name" value="TONB_DEPENDENT_REC_3"/>
    <property type="match status" value="1"/>
</dbReference>
<evidence type="ECO:0000256" key="11">
    <source>
        <dbReference type="PROSITE-ProRule" id="PRU01360"/>
    </source>
</evidence>
<dbReference type="PANTHER" id="PTHR30069">
    <property type="entry name" value="TONB-DEPENDENT OUTER MEMBRANE RECEPTOR"/>
    <property type="match status" value="1"/>
</dbReference>
<dbReference type="Gene3D" id="2.40.170.20">
    <property type="entry name" value="TonB-dependent receptor, beta-barrel domain"/>
    <property type="match status" value="1"/>
</dbReference>
<feature type="domain" description="TonB-dependent receptor plug" evidence="15">
    <location>
        <begin position="76"/>
        <end position="185"/>
    </location>
</feature>
<dbReference type="GO" id="GO:0015344">
    <property type="term" value="F:siderophore uptake transmembrane transporter activity"/>
    <property type="evidence" value="ECO:0007669"/>
    <property type="project" value="TreeGrafter"/>
</dbReference>
<feature type="region of interest" description="Disordered" evidence="13">
    <location>
        <begin position="245"/>
        <end position="268"/>
    </location>
</feature>
<evidence type="ECO:0000256" key="12">
    <source>
        <dbReference type="RuleBase" id="RU003357"/>
    </source>
</evidence>
<dbReference type="NCBIfam" id="TIGR01786">
    <property type="entry name" value="TonB-hemlactrns"/>
    <property type="match status" value="1"/>
</dbReference>
<evidence type="ECO:0000259" key="14">
    <source>
        <dbReference type="Pfam" id="PF00593"/>
    </source>
</evidence>
<keyword evidence="5 11" id="KW-0812">Transmembrane</keyword>
<keyword evidence="8 11" id="KW-0472">Membrane</keyword>
<evidence type="ECO:0000256" key="5">
    <source>
        <dbReference type="ARBA" id="ARBA00022692"/>
    </source>
</evidence>
<accession>A0A5C0B2M8</accession>
<dbReference type="KEGG" id="pacr:FXN63_14320"/>
<dbReference type="GO" id="GO:0009279">
    <property type="term" value="C:cell outer membrane"/>
    <property type="evidence" value="ECO:0007669"/>
    <property type="project" value="UniProtKB-SubCell"/>
</dbReference>
<reference evidence="16 17" key="1">
    <citation type="submission" date="2019-08" db="EMBL/GenBank/DDBJ databases">
        <title>Amphibian skin-associated Pigmentiphaga: genome sequence and occurrence across geography and hosts.</title>
        <authorList>
            <person name="Bletz M.C."/>
            <person name="Bunk B."/>
            <person name="Sproeer C."/>
            <person name="Biwer P."/>
            <person name="Reiter S."/>
            <person name="Rabemananjara F.C.E."/>
            <person name="Schulz S."/>
            <person name="Overmann J."/>
            <person name="Vences M."/>
        </authorList>
    </citation>
    <scope>NUCLEOTIDE SEQUENCE [LARGE SCALE GENOMIC DNA]</scope>
    <source>
        <strain evidence="16 17">Mada1488</strain>
    </source>
</reference>
<dbReference type="GO" id="GO:0044718">
    <property type="term" value="P:siderophore transmembrane transport"/>
    <property type="evidence" value="ECO:0007669"/>
    <property type="project" value="TreeGrafter"/>
</dbReference>
<dbReference type="Pfam" id="PF00593">
    <property type="entry name" value="TonB_dep_Rec_b-barrel"/>
    <property type="match status" value="1"/>
</dbReference>
<dbReference type="AlphaFoldDB" id="A0A5C0B2M8"/>
<evidence type="ECO:0000256" key="8">
    <source>
        <dbReference type="ARBA" id="ARBA00023136"/>
    </source>
</evidence>
<dbReference type="Gene3D" id="2.170.130.10">
    <property type="entry name" value="TonB-dependent receptor, plug domain"/>
    <property type="match status" value="1"/>
</dbReference>
<dbReference type="CDD" id="cd01347">
    <property type="entry name" value="ligand_gated_channel"/>
    <property type="match status" value="1"/>
</dbReference>
<evidence type="ECO:0000313" key="17">
    <source>
        <dbReference type="Proteomes" id="UP000325161"/>
    </source>
</evidence>
<dbReference type="InterPro" id="IPR036942">
    <property type="entry name" value="Beta-barrel_TonB_sf"/>
</dbReference>
<gene>
    <name evidence="16" type="ORF">FXN63_14320</name>
</gene>
<dbReference type="InterPro" id="IPR000531">
    <property type="entry name" value="Beta-barrel_TonB"/>
</dbReference>
<dbReference type="InterPro" id="IPR037066">
    <property type="entry name" value="Plug_dom_sf"/>
</dbReference>
<dbReference type="InterPro" id="IPR012910">
    <property type="entry name" value="Plug_dom"/>
</dbReference>
<evidence type="ECO:0000256" key="7">
    <source>
        <dbReference type="ARBA" id="ARBA00023077"/>
    </source>
</evidence>
<keyword evidence="4 11" id="KW-1134">Transmembrane beta strand</keyword>
<dbReference type="GO" id="GO:0015232">
    <property type="term" value="F:heme transmembrane transporter activity"/>
    <property type="evidence" value="ECO:0007669"/>
    <property type="project" value="InterPro"/>
</dbReference>
<evidence type="ECO:0000256" key="3">
    <source>
        <dbReference type="ARBA" id="ARBA00022448"/>
    </source>
</evidence>
<dbReference type="Proteomes" id="UP000325161">
    <property type="component" value="Chromosome"/>
</dbReference>
<dbReference type="InterPro" id="IPR011276">
    <property type="entry name" value="TonB_haem/Hb_rcpt"/>
</dbReference>
<dbReference type="Pfam" id="PF07715">
    <property type="entry name" value="Plug"/>
    <property type="match status" value="1"/>
</dbReference>
<dbReference type="NCBIfam" id="TIGR01785">
    <property type="entry name" value="TonB-hemin"/>
    <property type="match status" value="1"/>
</dbReference>
<proteinExistence type="inferred from homology"/>
<evidence type="ECO:0000259" key="15">
    <source>
        <dbReference type="Pfam" id="PF07715"/>
    </source>
</evidence>
<evidence type="ECO:0000256" key="6">
    <source>
        <dbReference type="ARBA" id="ARBA00022729"/>
    </source>
</evidence>
<sequence>MTCIAMQASRPIDFSIPGAMTTKLAPTRSLLPWPMRPLVCLLTALPFATAGAQVQLAAAELQTVTVTATRTEKQIEDLPPSVTTTDRATLDENFVDDYQDLGKQVPGVDISRSGRYGYTDINIRGLQGNRVLTLIDGIRLPDTFEFQGRDSRVGQDLVDFGSLSSVDIVRGPGSTLYGSSALAGIVGLRTLDPSDLLTGNKTLGGRVKGDYDGADNSKGVQAALAGRFAEDTLWLVQLGERRGHELDTGGSISTPDNRRTQSDPQDTTRRSIMAKLQQRFDGGHKLGLTAEYFKTDIDTDLLSLQAPAGNTAAARVLNSTARDEQERRRVSLEYDYRAPGAGSFLDAASARIYHQKLESDQFRREVRANAPRYERDGQYEQSLKGFSGQLSKRIAGSSISQNWVIGGEWWETETDEFAAGFPNIAAINVRTVPKTRNKQWGVFADNELSFGGGAFTLTPGLRYDSYSIKPEVDSILAGQIASGSGSRPATQSDSRLSPKIAANWALSDRAHLFAQYAHGFRAPGLVEVNGQFTNTRMYTLIPNAALKPETSRGLEFGARLGDQQLGGTVTVFDTRYKNFIEMSTLTAGSPGFVPGYGSVFQYNNVAAARIYGTEFTGHYQIARNWRAEGMLAWMQGKNDTTNTWINSVPSAKASLALRYSEDKWGAMGRLTVARAKDKTASPTTFAAPGYGVVDLTAWWVPVKDVRVSVGVFNLFDQKYWNGVDSLTTAQAANSSTLDFYSLPGRNLRASVAWQF</sequence>
<organism evidence="16 17">
    <name type="scientific">Pigmentiphaga aceris</name>
    <dbReference type="NCBI Taxonomy" id="1940612"/>
    <lineage>
        <taxon>Bacteria</taxon>
        <taxon>Pseudomonadati</taxon>
        <taxon>Pseudomonadota</taxon>
        <taxon>Betaproteobacteria</taxon>
        <taxon>Burkholderiales</taxon>
        <taxon>Alcaligenaceae</taxon>
        <taxon>Pigmentiphaga</taxon>
    </lineage>
</organism>
<keyword evidence="6" id="KW-0732">Signal</keyword>
<dbReference type="InterPro" id="IPR039426">
    <property type="entry name" value="TonB-dep_rcpt-like"/>
</dbReference>
<keyword evidence="7 12" id="KW-0798">TonB box</keyword>
<keyword evidence="9 16" id="KW-0675">Receptor</keyword>
<evidence type="ECO:0000256" key="13">
    <source>
        <dbReference type="SAM" id="MobiDB-lite"/>
    </source>
</evidence>
<evidence type="ECO:0000256" key="9">
    <source>
        <dbReference type="ARBA" id="ARBA00023170"/>
    </source>
</evidence>
<keyword evidence="17" id="KW-1185">Reference proteome</keyword>
<comment type="subcellular location">
    <subcellularLocation>
        <location evidence="1 11">Cell outer membrane</location>
        <topology evidence="1 11">Multi-pass membrane protein</topology>
    </subcellularLocation>
</comment>
<name>A0A5C0B2M8_9BURK</name>
<feature type="compositionally biased region" description="Basic and acidic residues" evidence="13">
    <location>
        <begin position="256"/>
        <end position="268"/>
    </location>
</feature>
<evidence type="ECO:0000256" key="2">
    <source>
        <dbReference type="ARBA" id="ARBA00009810"/>
    </source>
</evidence>
<dbReference type="InterPro" id="IPR010949">
    <property type="entry name" value="TonB_Hb/transfer/lactofer_rcpt"/>
</dbReference>